<evidence type="ECO:0000313" key="1">
    <source>
        <dbReference type="EMBL" id="QQB33062.1"/>
    </source>
</evidence>
<dbReference type="EMBL" id="CP065997">
    <property type="protein sequence ID" value="QQB33062.1"/>
    <property type="molecule type" value="Genomic_DNA"/>
</dbReference>
<proteinExistence type="predicted"/>
<protein>
    <submittedName>
        <fullName evidence="1">Uncharacterized protein</fullName>
    </submittedName>
</protein>
<gene>
    <name evidence="1" type="ORF">I6I07_20735</name>
</gene>
<reference evidence="1 2" key="1">
    <citation type="submission" date="2020-12" db="EMBL/GenBank/DDBJ databases">
        <title>FDA dAtabase for Regulatory Grade micrObial Sequences (FDA-ARGOS): Supporting development and validation of Infectious Disease Dx tests.</title>
        <authorList>
            <person name="Sproer C."/>
            <person name="Gronow S."/>
            <person name="Severitt S."/>
            <person name="Schroder I."/>
            <person name="Tallon L."/>
            <person name="Sadzewicz L."/>
            <person name="Zhao X."/>
            <person name="Boylan J."/>
            <person name="Ott S."/>
            <person name="Bowen H."/>
            <person name="Vavikolanu K."/>
            <person name="Mehta A."/>
            <person name="Aluvathingal J."/>
            <person name="Nadendla S."/>
            <person name="Lowell S."/>
            <person name="Myers T."/>
            <person name="Yan Y."/>
            <person name="Sichtig H."/>
        </authorList>
    </citation>
    <scope>NUCLEOTIDE SEQUENCE [LARGE SCALE GENOMIC DNA]</scope>
    <source>
        <strain evidence="1 2">FDAARGOS_1050</strain>
    </source>
</reference>
<organism evidence="1 2">
    <name type="scientific">Achromobacter deleyi</name>
    <dbReference type="NCBI Taxonomy" id="1353891"/>
    <lineage>
        <taxon>Bacteria</taxon>
        <taxon>Pseudomonadati</taxon>
        <taxon>Pseudomonadota</taxon>
        <taxon>Betaproteobacteria</taxon>
        <taxon>Burkholderiales</taxon>
        <taxon>Alcaligenaceae</taxon>
        <taxon>Achromobacter</taxon>
    </lineage>
</organism>
<dbReference type="Proteomes" id="UP000595231">
    <property type="component" value="Chromosome"/>
</dbReference>
<dbReference type="AlphaFoldDB" id="A0A7T4AZW0"/>
<dbReference type="RefSeq" id="WP_198483514.1">
    <property type="nucleotide sequence ID" value="NZ_CP065997.1"/>
</dbReference>
<evidence type="ECO:0000313" key="2">
    <source>
        <dbReference type="Proteomes" id="UP000595231"/>
    </source>
</evidence>
<accession>A0A7T4AZW0</accession>
<name>A0A7T4AZW0_9BURK</name>
<sequence>MSQLVSQVLSAYVDNGIEDEKEDVIKCLKDELVSSKVIRVVENGKISILKENELRSRHVEDVIDQVVERVLKPNQRELDVCLLGMGLERSFFHEKLISVDRNLLLESTTSKNWYELVSRLLNVWEFIFLYGAFESAFKNILMKQGQTREEDLVGSIVEMFPDVLQLSGIQKADYEKIWYFYTELRNVYVHNHGCINSRIKSNLGGKLNELKKAILSIHEESVLVTDLDEILKKDKIKDEKFYFLGDSELNIFRNVMVKFIECLESCVIDSGEIAQ</sequence>